<dbReference type="Proteomes" id="UP001470230">
    <property type="component" value="Unassembled WGS sequence"/>
</dbReference>
<evidence type="ECO:0000313" key="2">
    <source>
        <dbReference type="EMBL" id="KAK8886744.1"/>
    </source>
</evidence>
<evidence type="ECO:0000256" key="1">
    <source>
        <dbReference type="SAM" id="MobiDB-lite"/>
    </source>
</evidence>
<name>A0ABR2K6Q5_9EUKA</name>
<dbReference type="EMBL" id="JAPFFF010000007">
    <property type="protein sequence ID" value="KAK8886744.1"/>
    <property type="molecule type" value="Genomic_DNA"/>
</dbReference>
<feature type="compositionally biased region" description="Acidic residues" evidence="1">
    <location>
        <begin position="24"/>
        <end position="35"/>
    </location>
</feature>
<dbReference type="PANTHER" id="PTHR24159">
    <property type="match status" value="1"/>
</dbReference>
<accession>A0ABR2K6Q5</accession>
<dbReference type="PANTHER" id="PTHR24159:SF5">
    <property type="entry name" value="ANK_REP_REGION DOMAIN-CONTAINING PROTEIN"/>
    <property type="match status" value="1"/>
</dbReference>
<sequence>MNYTDYIYQKKKLYDSLFTFLEDDDQSDEEEEEEENGSRHPKKGERKMEFLETISNSRNEEDIEQFLIFLSKILDNHHRNSGFIDRIGKILLYLKDTIKQTLSNLRIHEMFEGSFLFLLLLLENEIVKFDEQIINLYENFSEQKKFYFYPEIKNMISDADRENIEGKLLQYDLFIFISFSEKRRAGENDDRLCSIIREDSLDDFLSYITEEKVPLNSEIKYSIFETNRLLIEIKKVTLIEYTAFFGAVQIFHYLRTHEIELSPHIWKFAVHSKSLEIIHFLIENKIEPDFEPKDDEYSSFDLFSHLSVDERRDLFFQEILEEAIKCHHNEVANYIIINIIQRDIEKFNDEKYFNDNVLSYAFHYHNYLYFPENLDEIDFIFLYACKF</sequence>
<keyword evidence="3" id="KW-1185">Reference proteome</keyword>
<protein>
    <recommendedName>
        <fullName evidence="4">DUF3447 domain-containing protein</fullName>
    </recommendedName>
</protein>
<proteinExistence type="predicted"/>
<reference evidence="2 3" key="1">
    <citation type="submission" date="2024-04" db="EMBL/GenBank/DDBJ databases">
        <title>Tritrichomonas musculus Genome.</title>
        <authorList>
            <person name="Alves-Ferreira E."/>
            <person name="Grigg M."/>
            <person name="Lorenzi H."/>
            <person name="Galac M."/>
        </authorList>
    </citation>
    <scope>NUCLEOTIDE SEQUENCE [LARGE SCALE GENOMIC DNA]</scope>
    <source>
        <strain evidence="2 3">EAF2021</strain>
    </source>
</reference>
<dbReference type="InterPro" id="IPR036770">
    <property type="entry name" value="Ankyrin_rpt-contain_sf"/>
</dbReference>
<feature type="non-terminal residue" evidence="2">
    <location>
        <position position="387"/>
    </location>
</feature>
<gene>
    <name evidence="2" type="ORF">M9Y10_042212</name>
</gene>
<feature type="region of interest" description="Disordered" evidence="1">
    <location>
        <begin position="24"/>
        <end position="45"/>
    </location>
</feature>
<organism evidence="2 3">
    <name type="scientific">Tritrichomonas musculus</name>
    <dbReference type="NCBI Taxonomy" id="1915356"/>
    <lineage>
        <taxon>Eukaryota</taxon>
        <taxon>Metamonada</taxon>
        <taxon>Parabasalia</taxon>
        <taxon>Tritrichomonadida</taxon>
        <taxon>Tritrichomonadidae</taxon>
        <taxon>Tritrichomonas</taxon>
    </lineage>
</organism>
<evidence type="ECO:0008006" key="4">
    <source>
        <dbReference type="Google" id="ProtNLM"/>
    </source>
</evidence>
<comment type="caution">
    <text evidence="2">The sequence shown here is derived from an EMBL/GenBank/DDBJ whole genome shotgun (WGS) entry which is preliminary data.</text>
</comment>
<dbReference type="SUPFAM" id="SSF48403">
    <property type="entry name" value="Ankyrin repeat"/>
    <property type="match status" value="1"/>
</dbReference>
<evidence type="ECO:0000313" key="3">
    <source>
        <dbReference type="Proteomes" id="UP001470230"/>
    </source>
</evidence>